<feature type="compositionally biased region" description="Low complexity" evidence="1">
    <location>
        <begin position="85"/>
        <end position="95"/>
    </location>
</feature>
<evidence type="ECO:0000313" key="3">
    <source>
        <dbReference type="Proteomes" id="UP000305906"/>
    </source>
</evidence>
<feature type="compositionally biased region" description="Basic and acidic residues" evidence="1">
    <location>
        <begin position="111"/>
        <end position="143"/>
    </location>
</feature>
<keyword evidence="3" id="KW-1185">Reference proteome</keyword>
<organism evidence="2 3">
    <name type="scientific">Streptomyces montanus</name>
    <dbReference type="NCBI Taxonomy" id="2580423"/>
    <lineage>
        <taxon>Bacteria</taxon>
        <taxon>Bacillati</taxon>
        <taxon>Actinomycetota</taxon>
        <taxon>Actinomycetes</taxon>
        <taxon>Kitasatosporales</taxon>
        <taxon>Streptomycetaceae</taxon>
        <taxon>Streptomyces</taxon>
    </lineage>
</organism>
<gene>
    <name evidence="2" type="ORF">FE633_19420</name>
</gene>
<proteinExistence type="predicted"/>
<evidence type="ECO:0000256" key="1">
    <source>
        <dbReference type="SAM" id="MobiDB-lite"/>
    </source>
</evidence>
<evidence type="ECO:0000313" key="2">
    <source>
        <dbReference type="EMBL" id="TLS44485.1"/>
    </source>
</evidence>
<dbReference type="EMBL" id="VBZC01000020">
    <property type="protein sequence ID" value="TLS44485.1"/>
    <property type="molecule type" value="Genomic_DNA"/>
</dbReference>
<sequence length="208" mass="22272">MATAGPFLGRAFVGSYECFAPPDTGKSTKRPTVSNDTGTQGGPHGTGAWLEGSVWRGSARGTHFAQGNAFRTWDVDQGRGRNSDTTSARTTARSTGRLHRFDPASQIHRARAGEARPPDPTHRDPIHSDRSTQTDPPRGRRTPDAGPQPPTPPTPPLHRLRPLGGRGRSGAACARPVPRPDVPPVLRVRPPCRVRIRAGRRTGRAGAA</sequence>
<dbReference type="Proteomes" id="UP000305906">
    <property type="component" value="Unassembled WGS sequence"/>
</dbReference>
<protein>
    <submittedName>
        <fullName evidence="2">Uncharacterized protein</fullName>
    </submittedName>
</protein>
<name>A0A5R9FYM1_9ACTN</name>
<dbReference type="AlphaFoldDB" id="A0A5R9FYM1"/>
<comment type="caution">
    <text evidence="2">The sequence shown here is derived from an EMBL/GenBank/DDBJ whole genome shotgun (WGS) entry which is preliminary data.</text>
</comment>
<accession>A0A5R9FYM1</accession>
<reference evidence="2 3" key="1">
    <citation type="submission" date="2019-05" db="EMBL/GenBank/DDBJ databases">
        <title>Streptomyces sp. NEAU-C151, a novel actinomycete isolated from soil.</title>
        <authorList>
            <person name="Han L."/>
            <person name="Jiang H."/>
        </authorList>
    </citation>
    <scope>NUCLEOTIDE SEQUENCE [LARGE SCALE GENOMIC DNA]</scope>
    <source>
        <strain evidence="2 3">NEAU-C151</strain>
    </source>
</reference>
<feature type="region of interest" description="Disordered" evidence="1">
    <location>
        <begin position="20"/>
        <end position="50"/>
    </location>
</feature>
<feature type="region of interest" description="Disordered" evidence="1">
    <location>
        <begin position="73"/>
        <end position="187"/>
    </location>
</feature>
<feature type="compositionally biased region" description="Pro residues" evidence="1">
    <location>
        <begin position="146"/>
        <end position="156"/>
    </location>
</feature>
<feature type="compositionally biased region" description="Basic and acidic residues" evidence="1">
    <location>
        <begin position="73"/>
        <end position="82"/>
    </location>
</feature>